<keyword evidence="9" id="KW-1185">Reference proteome</keyword>
<dbReference type="InterPro" id="IPR026170">
    <property type="entry name" value="FAM173A/B"/>
</dbReference>
<organism evidence="8 9">
    <name type="scientific">Planoprotostelium fungivorum</name>
    <dbReference type="NCBI Taxonomy" id="1890364"/>
    <lineage>
        <taxon>Eukaryota</taxon>
        <taxon>Amoebozoa</taxon>
        <taxon>Evosea</taxon>
        <taxon>Variosea</taxon>
        <taxon>Cavosteliida</taxon>
        <taxon>Cavosteliaceae</taxon>
        <taxon>Planoprotostelium</taxon>
    </lineage>
</organism>
<dbReference type="OrthoDB" id="66144at2759"/>
<keyword evidence="4" id="KW-0949">S-adenosyl-L-methionine</keyword>
<keyword evidence="2" id="KW-0489">Methyltransferase</keyword>
<dbReference type="GO" id="GO:1905706">
    <property type="term" value="P:regulation of mitochondrial ATP synthesis coupled proton transport"/>
    <property type="evidence" value="ECO:0007669"/>
    <property type="project" value="TreeGrafter"/>
</dbReference>
<protein>
    <recommendedName>
        <fullName evidence="7">Methyltransferase domain-containing protein</fullName>
    </recommendedName>
</protein>
<reference evidence="8 9" key="1">
    <citation type="journal article" date="2018" name="Genome Biol. Evol.">
        <title>Multiple Roots of Fruiting Body Formation in Amoebozoa.</title>
        <authorList>
            <person name="Hillmann F."/>
            <person name="Forbes G."/>
            <person name="Novohradska S."/>
            <person name="Ferling I."/>
            <person name="Riege K."/>
            <person name="Groth M."/>
            <person name="Westermann M."/>
            <person name="Marz M."/>
            <person name="Spaller T."/>
            <person name="Winckler T."/>
            <person name="Schaap P."/>
            <person name="Glockner G."/>
        </authorList>
    </citation>
    <scope>NUCLEOTIDE SEQUENCE [LARGE SCALE GENOMIC DNA]</scope>
    <source>
        <strain evidence="8 9">Jena</strain>
    </source>
</reference>
<comment type="similarity">
    <text evidence="1">Belongs to the ANT/ATPSC lysine N-methyltransferase family.</text>
</comment>
<dbReference type="GO" id="GO:0032259">
    <property type="term" value="P:methylation"/>
    <property type="evidence" value="ECO:0007669"/>
    <property type="project" value="UniProtKB-KW"/>
</dbReference>
<dbReference type="AlphaFoldDB" id="A0A2P6NPA0"/>
<dbReference type="InterPro" id="IPR029063">
    <property type="entry name" value="SAM-dependent_MTases_sf"/>
</dbReference>
<dbReference type="GO" id="GO:0005739">
    <property type="term" value="C:mitochondrion"/>
    <property type="evidence" value="ECO:0007669"/>
    <property type="project" value="TreeGrafter"/>
</dbReference>
<keyword evidence="6" id="KW-1133">Transmembrane helix</keyword>
<keyword evidence="6" id="KW-0472">Membrane</keyword>
<dbReference type="PANTHER" id="PTHR13610">
    <property type="entry name" value="METHYLTRANSFERASE DOMAIN-CONTAINING PROTEIN"/>
    <property type="match status" value="1"/>
</dbReference>
<dbReference type="CDD" id="cd02440">
    <property type="entry name" value="AdoMet_MTases"/>
    <property type="match status" value="1"/>
</dbReference>
<accession>A0A2P6NPA0</accession>
<dbReference type="Proteomes" id="UP000241769">
    <property type="component" value="Unassembled WGS sequence"/>
</dbReference>
<comment type="caution">
    <text evidence="8">The sequence shown here is derived from an EMBL/GenBank/DDBJ whole genome shotgun (WGS) entry which is preliminary data.</text>
</comment>
<evidence type="ECO:0000256" key="3">
    <source>
        <dbReference type="ARBA" id="ARBA00022679"/>
    </source>
</evidence>
<dbReference type="SUPFAM" id="SSF53335">
    <property type="entry name" value="S-adenosyl-L-methionine-dependent methyltransferases"/>
    <property type="match status" value="1"/>
</dbReference>
<feature type="domain" description="Methyltransferase" evidence="7">
    <location>
        <begin position="171"/>
        <end position="259"/>
    </location>
</feature>
<keyword evidence="6" id="KW-0812">Transmembrane</keyword>
<proteinExistence type="inferred from homology"/>
<dbReference type="PANTHER" id="PTHR13610:SF9">
    <property type="entry name" value="FI06469P"/>
    <property type="match status" value="1"/>
</dbReference>
<gene>
    <name evidence="8" type="ORF">PROFUN_06322</name>
</gene>
<sequence length="291" mass="32469">MKFRVWNKQRPFKEGSCSSVLPSFTSFIELELKPTQYTIRSQSNSPKDDNLKSSTVSNDTEQSTLEHTPKRRWIPAVGVLGVASCVYLGVEFQDYWFTSDPGNLRLTDKLPLPVRVGIFTAAAGGLFAFNAWAVPYLIGNTNRLGKIPYVPSTPDNMEAVFEMLPIKQLRGKKFVDLGSGDGRMVIEAAKNGMTAVGIEINPWLTRTAKKNAKDDEEAENAEFLTGDLWKTDIQDADVVLFFGVPNTMKRFAEKMKEAKPGTFVLSVENPIPGWKEEDSLSGVYLYRVPSQ</sequence>
<evidence type="ECO:0000313" key="8">
    <source>
        <dbReference type="EMBL" id="PRP85728.1"/>
    </source>
</evidence>
<dbReference type="STRING" id="1890364.A0A2P6NPA0"/>
<feature type="transmembrane region" description="Helical" evidence="6">
    <location>
        <begin position="112"/>
        <end position="138"/>
    </location>
</feature>
<name>A0A2P6NPA0_9EUKA</name>
<dbReference type="InterPro" id="IPR025714">
    <property type="entry name" value="Methyltranfer_dom"/>
</dbReference>
<feature type="transmembrane region" description="Helical" evidence="6">
    <location>
        <begin position="73"/>
        <end position="92"/>
    </location>
</feature>
<evidence type="ECO:0000256" key="1">
    <source>
        <dbReference type="ARBA" id="ARBA00010633"/>
    </source>
</evidence>
<dbReference type="Gene3D" id="3.40.50.150">
    <property type="entry name" value="Vaccinia Virus protein VP39"/>
    <property type="match status" value="1"/>
</dbReference>
<dbReference type="InParanoid" id="A0A2P6NPA0"/>
<dbReference type="Pfam" id="PF13847">
    <property type="entry name" value="Methyltransf_31"/>
    <property type="match status" value="1"/>
</dbReference>
<evidence type="ECO:0000256" key="4">
    <source>
        <dbReference type="ARBA" id="ARBA00022691"/>
    </source>
</evidence>
<feature type="region of interest" description="Disordered" evidence="5">
    <location>
        <begin position="39"/>
        <end position="67"/>
    </location>
</feature>
<evidence type="ECO:0000256" key="5">
    <source>
        <dbReference type="SAM" id="MobiDB-lite"/>
    </source>
</evidence>
<keyword evidence="3" id="KW-0808">Transferase</keyword>
<feature type="compositionally biased region" description="Polar residues" evidence="5">
    <location>
        <begin position="52"/>
        <end position="66"/>
    </location>
</feature>
<dbReference type="EMBL" id="MDYQ01000040">
    <property type="protein sequence ID" value="PRP85728.1"/>
    <property type="molecule type" value="Genomic_DNA"/>
</dbReference>
<evidence type="ECO:0000256" key="2">
    <source>
        <dbReference type="ARBA" id="ARBA00022603"/>
    </source>
</evidence>
<evidence type="ECO:0000313" key="9">
    <source>
        <dbReference type="Proteomes" id="UP000241769"/>
    </source>
</evidence>
<dbReference type="GO" id="GO:0016279">
    <property type="term" value="F:protein-lysine N-methyltransferase activity"/>
    <property type="evidence" value="ECO:0007669"/>
    <property type="project" value="InterPro"/>
</dbReference>
<evidence type="ECO:0000256" key="6">
    <source>
        <dbReference type="SAM" id="Phobius"/>
    </source>
</evidence>
<evidence type="ECO:0000259" key="7">
    <source>
        <dbReference type="Pfam" id="PF13847"/>
    </source>
</evidence>